<dbReference type="SUPFAM" id="SSF52540">
    <property type="entry name" value="P-loop containing nucleoside triphosphate hydrolases"/>
    <property type="match status" value="1"/>
</dbReference>
<dbReference type="GO" id="GO:0006260">
    <property type="term" value="P:DNA replication"/>
    <property type="evidence" value="ECO:0007669"/>
    <property type="project" value="UniProtKB-KW"/>
</dbReference>
<dbReference type="CDD" id="cd00009">
    <property type="entry name" value="AAA"/>
    <property type="match status" value="1"/>
</dbReference>
<organism evidence="6 7">
    <name type="scientific">Arxiozyma heterogenica</name>
    <dbReference type="NCBI Taxonomy" id="278026"/>
    <lineage>
        <taxon>Eukaryota</taxon>
        <taxon>Fungi</taxon>
        <taxon>Dikarya</taxon>
        <taxon>Ascomycota</taxon>
        <taxon>Saccharomycotina</taxon>
        <taxon>Saccharomycetes</taxon>
        <taxon>Saccharomycetales</taxon>
        <taxon>Saccharomycetaceae</taxon>
        <taxon>Arxiozyma</taxon>
    </lineage>
</organism>
<feature type="coiled-coil region" evidence="4">
    <location>
        <begin position="693"/>
        <end position="721"/>
    </location>
</feature>
<dbReference type="GO" id="GO:0005524">
    <property type="term" value="F:ATP binding"/>
    <property type="evidence" value="ECO:0007669"/>
    <property type="project" value="UniProtKB-KW"/>
</dbReference>
<evidence type="ECO:0000256" key="4">
    <source>
        <dbReference type="SAM" id="Coils"/>
    </source>
</evidence>
<dbReference type="InterPro" id="IPR003959">
    <property type="entry name" value="ATPase_AAA_core"/>
</dbReference>
<keyword evidence="4" id="KW-0175">Coiled coil</keyword>
<feature type="domain" description="AAA+ ATPase" evidence="5">
    <location>
        <begin position="217"/>
        <end position="372"/>
    </location>
</feature>
<keyword evidence="7" id="KW-1185">Reference proteome</keyword>
<dbReference type="CDD" id="cd18140">
    <property type="entry name" value="HLD_clamp_RFC"/>
    <property type="match status" value="1"/>
</dbReference>
<dbReference type="InterPro" id="IPR003593">
    <property type="entry name" value="AAA+_ATPase"/>
</dbReference>
<dbReference type="Pfam" id="PF00004">
    <property type="entry name" value="AAA"/>
    <property type="match status" value="1"/>
</dbReference>
<evidence type="ECO:0000313" key="6">
    <source>
        <dbReference type="EMBL" id="KAK5781972.1"/>
    </source>
</evidence>
<dbReference type="Proteomes" id="UP001306508">
    <property type="component" value="Unassembled WGS sequence"/>
</dbReference>
<dbReference type="GO" id="GO:0003677">
    <property type="term" value="F:DNA binding"/>
    <property type="evidence" value="ECO:0007669"/>
    <property type="project" value="TreeGrafter"/>
</dbReference>
<sequence>MEKKNNSIPPQLSLPLPQFNLKESTLFHLNDNDNNDNYNTITSIPSYNTQEANNSYRFNEDIKEFRSSTGKVISLIKKSQNCYDSNNNTLHLHSITWKDDKSYGININYLLDKIAAKTEKKISTIAGHNNNRYTVTKLNSNAKNNKNKLWVEKWRPKKFLDLVGNDKTNRRILGWLRKWSYAVFKEDLEIPPFQKALLERNSQQSRDDPEDLFRRPKKKILLIHGPPGIGKTSVVHVVAKQAGYSVAEINASDERSGSMMKHKIQNTLFNHTFNEKPLCLIADEIDGAMENGFIKVLLDILQNDIKATKKASFNKGNSFAVQRKKSKGKEGKNLKTSKVLLRPIIAICNNLYAPALERLRPFCEIISVKRPPESALQERLLYICEKEHINFDTKTLKNLIDLAEGDIRNCINNLQFMSTNLANQHTINNGVNIVGESSQKDTTLLWFKLVNRVFKKDPYKESKIQLNELLSGIEQNGNYEKIIQGCFNSYPFVKYTDSGVTKPAELSDWLYFNDLMQKSLFEQNGELFKYSSITPLIFYTKFSDIANNKEDIKVTNLEYEMRETRKQNKTIFKSLLSKISNQNAHLAETLSMKSLMFEVMPYLNDIISTDLLKIKDIGLKNHIIKVLSDLFRQYQLTLLPIENEYPHLHQTASVLGINPPFHKVVLFDEQRKKEIYIKRPQILEVLLAKSEEMKVKKRHLNQIQQEKADLEENKLKNKRTKMAGSNTVDFFKNQYDTINSQLEDHRVESNNAFTNTKIVSVSSVNDNIEVSRIWVRHKAGFSNAVRKNVTWENLWN</sequence>
<name>A0AAN7WSX2_9SACH</name>
<dbReference type="InterPro" id="IPR047854">
    <property type="entry name" value="RFC_lid"/>
</dbReference>
<accession>A0AAN7WSX2</accession>
<keyword evidence="3" id="KW-0067">ATP-binding</keyword>
<reference evidence="7" key="1">
    <citation type="submission" date="2023-07" db="EMBL/GenBank/DDBJ databases">
        <title>A draft genome of Kazachstania heterogenica Y-27499.</title>
        <authorList>
            <person name="Donic C."/>
            <person name="Kralova J.S."/>
            <person name="Fidel L."/>
            <person name="Ben-Dor S."/>
            <person name="Jung S."/>
        </authorList>
    </citation>
    <scope>NUCLEOTIDE SEQUENCE [LARGE SCALE GENOMIC DNA]</scope>
    <source>
        <strain evidence="7">Y27499</strain>
    </source>
</reference>
<evidence type="ECO:0000256" key="3">
    <source>
        <dbReference type="ARBA" id="ARBA00022840"/>
    </source>
</evidence>
<dbReference type="Gene3D" id="1.10.8.60">
    <property type="match status" value="1"/>
</dbReference>
<dbReference type="SMART" id="SM00382">
    <property type="entry name" value="AAA"/>
    <property type="match status" value="1"/>
</dbReference>
<dbReference type="AlphaFoldDB" id="A0AAN7WSX2"/>
<evidence type="ECO:0000256" key="2">
    <source>
        <dbReference type="ARBA" id="ARBA00022741"/>
    </source>
</evidence>
<dbReference type="PANTHER" id="PTHR23389:SF3">
    <property type="entry name" value="CHROMOSOME TRANSMISSION FIDELITY PROTEIN 18 HOMOLOG"/>
    <property type="match status" value="1"/>
</dbReference>
<evidence type="ECO:0000259" key="5">
    <source>
        <dbReference type="SMART" id="SM00382"/>
    </source>
</evidence>
<dbReference type="GO" id="GO:0005634">
    <property type="term" value="C:nucleus"/>
    <property type="evidence" value="ECO:0007669"/>
    <property type="project" value="TreeGrafter"/>
</dbReference>
<evidence type="ECO:0000313" key="7">
    <source>
        <dbReference type="Proteomes" id="UP001306508"/>
    </source>
</evidence>
<dbReference type="PANTHER" id="PTHR23389">
    <property type="entry name" value="CHROMOSOME TRANSMISSION FIDELITY FACTOR 18"/>
    <property type="match status" value="1"/>
</dbReference>
<protein>
    <recommendedName>
        <fullName evidence="5">AAA+ ATPase domain-containing protein</fullName>
    </recommendedName>
</protein>
<dbReference type="EMBL" id="JAWIZZ010000023">
    <property type="protein sequence ID" value="KAK5781972.1"/>
    <property type="molecule type" value="Genomic_DNA"/>
</dbReference>
<dbReference type="GO" id="GO:0016887">
    <property type="term" value="F:ATP hydrolysis activity"/>
    <property type="evidence" value="ECO:0007669"/>
    <property type="project" value="InterPro"/>
</dbReference>
<gene>
    <name evidence="6" type="ORF">RI543_000626</name>
</gene>
<dbReference type="InterPro" id="IPR027417">
    <property type="entry name" value="P-loop_NTPase"/>
</dbReference>
<comment type="caution">
    <text evidence="6">The sequence shown here is derived from an EMBL/GenBank/DDBJ whole genome shotgun (WGS) entry which is preliminary data.</text>
</comment>
<keyword evidence="1" id="KW-0235">DNA replication</keyword>
<evidence type="ECO:0000256" key="1">
    <source>
        <dbReference type="ARBA" id="ARBA00022705"/>
    </source>
</evidence>
<dbReference type="Gene3D" id="3.40.50.300">
    <property type="entry name" value="P-loop containing nucleotide triphosphate hydrolases"/>
    <property type="match status" value="1"/>
</dbReference>
<keyword evidence="2" id="KW-0547">Nucleotide-binding</keyword>
<proteinExistence type="predicted"/>